<feature type="binding site" evidence="10">
    <location>
        <position position="242"/>
    </location>
    <ligand>
        <name>Mg(2+)</name>
        <dbReference type="ChEBI" id="CHEBI:18420"/>
    </ligand>
</feature>
<evidence type="ECO:0000256" key="10">
    <source>
        <dbReference type="HAMAP-Rule" id="MF_00318"/>
    </source>
</evidence>
<dbReference type="CDD" id="cd03313">
    <property type="entry name" value="enolase"/>
    <property type="match status" value="1"/>
</dbReference>
<comment type="similarity">
    <text evidence="2 10">Belongs to the enolase family.</text>
</comment>
<dbReference type="Gene3D" id="3.30.390.10">
    <property type="entry name" value="Enolase-like, N-terminal domain"/>
    <property type="match status" value="1"/>
</dbReference>
<feature type="domain" description="Enolase C-terminal TIM barrel" evidence="11">
    <location>
        <begin position="139"/>
        <end position="425"/>
    </location>
</feature>
<dbReference type="EMBL" id="BSNK01000001">
    <property type="protein sequence ID" value="GLQ23651.1"/>
    <property type="molecule type" value="Genomic_DNA"/>
</dbReference>
<dbReference type="PROSITE" id="PS00164">
    <property type="entry name" value="ENOLASE"/>
    <property type="match status" value="1"/>
</dbReference>
<sequence length="425" mass="45608">MVEIETVFAREILDSRGNPTLEVDITLSDGGFGRAAVPSGASTGAHEAVELRDGDKDRYLGKGVRKAVNNVNDEIADTIEGLDAENQRGIDEILKELDGTDNKARLGANATLGVSLALAKAVADSQQVPLYRYVGGANAHVLPVPMMNIINGGEHADNPIDVQEFMVMPVGAESFSEALRCGAEIFHSLKAKLKADGHNTNVGDEGGFAPNLSSTRDALDYILKAIEAAGYKAGDDVFLALDVASTEFFKDGRYELKGEGKSLSSIEFVDYLAKLTDDYPIISIEDGMAEDDWTGWVELQNRIGDRVQLVGDDLFVTNPVRLKSGIEMGAANSILVKVNQIGTLSETLDAVDMAHRAGFTAVMSHRSGETSDTTIADLAVATNCGQIKTGSLARSDRLAKYNQLLRIEEQLGEMAHYAGRSVLKN</sequence>
<proteinExistence type="inferred from homology"/>
<feature type="domain" description="Enolase N-terminal" evidence="12">
    <location>
        <begin position="4"/>
        <end position="134"/>
    </location>
</feature>
<dbReference type="HAMAP" id="MF_00318">
    <property type="entry name" value="Enolase"/>
    <property type="match status" value="1"/>
</dbReference>
<dbReference type="PANTHER" id="PTHR11902:SF1">
    <property type="entry name" value="ENOLASE"/>
    <property type="match status" value="1"/>
</dbReference>
<keyword evidence="10" id="KW-0963">Cytoplasm</keyword>
<feature type="active site" description="Proton acceptor" evidence="10">
    <location>
        <position position="337"/>
    </location>
</feature>
<evidence type="ECO:0000313" key="13">
    <source>
        <dbReference type="EMBL" id="GLQ23651.1"/>
    </source>
</evidence>
<keyword evidence="10" id="KW-0479">Metal-binding</keyword>
<feature type="binding site" evidence="10">
    <location>
        <position position="163"/>
    </location>
    <ligand>
        <name>(2R)-2-phosphoglycerate</name>
        <dbReference type="ChEBI" id="CHEBI:58289"/>
    </ligand>
</feature>
<dbReference type="InterPro" id="IPR020810">
    <property type="entry name" value="Enolase_C"/>
</dbReference>
<dbReference type="InterPro" id="IPR036849">
    <property type="entry name" value="Enolase-like_C_sf"/>
</dbReference>
<keyword evidence="6 10" id="KW-0460">Magnesium</keyword>
<dbReference type="SFLD" id="SFLDF00002">
    <property type="entry name" value="enolase"/>
    <property type="match status" value="1"/>
</dbReference>
<accession>A0ABQ5V7Y3</accession>
<name>A0ABQ5V7Y3_9PROT</name>
<feature type="binding site" evidence="10">
    <location>
        <position position="337"/>
    </location>
    <ligand>
        <name>(2R)-2-phosphoglycerate</name>
        <dbReference type="ChEBI" id="CHEBI:58289"/>
    </ligand>
</feature>
<dbReference type="PIRSF" id="PIRSF001400">
    <property type="entry name" value="Enolase"/>
    <property type="match status" value="1"/>
</dbReference>
<dbReference type="PANTHER" id="PTHR11902">
    <property type="entry name" value="ENOLASE"/>
    <property type="match status" value="1"/>
</dbReference>
<feature type="binding site" evidence="10">
    <location>
        <position position="366"/>
    </location>
    <ligand>
        <name>(2R)-2-phosphoglycerate</name>
        <dbReference type="ChEBI" id="CHEBI:58289"/>
    </ligand>
</feature>
<dbReference type="SMART" id="SM01193">
    <property type="entry name" value="Enolase_N"/>
    <property type="match status" value="1"/>
</dbReference>
<dbReference type="RefSeq" id="WP_284389277.1">
    <property type="nucleotide sequence ID" value="NZ_BSNK01000001.1"/>
</dbReference>
<dbReference type="Pfam" id="PF00113">
    <property type="entry name" value="Enolase_C"/>
    <property type="match status" value="1"/>
</dbReference>
<feature type="active site" description="Proton donor" evidence="10">
    <location>
        <position position="205"/>
    </location>
</feature>
<comment type="subcellular location">
    <subcellularLocation>
        <location evidence="10">Cytoplasm</location>
    </subcellularLocation>
    <subcellularLocation>
        <location evidence="10">Secreted</location>
    </subcellularLocation>
    <subcellularLocation>
        <location evidence="10">Cell surface</location>
    </subcellularLocation>
    <text evidence="10">Fractions of enolase are present in both the cytoplasm and on the cell surface.</text>
</comment>
<keyword evidence="14" id="KW-1185">Reference proteome</keyword>
<dbReference type="Pfam" id="PF03952">
    <property type="entry name" value="Enolase_N"/>
    <property type="match status" value="1"/>
</dbReference>
<dbReference type="SFLD" id="SFLDG00178">
    <property type="entry name" value="enolase"/>
    <property type="match status" value="1"/>
</dbReference>
<evidence type="ECO:0000256" key="4">
    <source>
        <dbReference type="ARBA" id="ARBA00017068"/>
    </source>
</evidence>
<dbReference type="InterPro" id="IPR020809">
    <property type="entry name" value="Enolase_CS"/>
</dbReference>
<organism evidence="13 14">
    <name type="scientific">Algimonas ampicilliniresistens</name>
    <dbReference type="NCBI Taxonomy" id="1298735"/>
    <lineage>
        <taxon>Bacteria</taxon>
        <taxon>Pseudomonadati</taxon>
        <taxon>Pseudomonadota</taxon>
        <taxon>Alphaproteobacteria</taxon>
        <taxon>Maricaulales</taxon>
        <taxon>Robiginitomaculaceae</taxon>
        <taxon>Algimonas</taxon>
    </lineage>
</organism>
<feature type="binding site" evidence="10">
    <location>
        <position position="312"/>
    </location>
    <ligand>
        <name>Mg(2+)</name>
        <dbReference type="ChEBI" id="CHEBI:18420"/>
    </ligand>
</feature>
<evidence type="ECO:0000256" key="1">
    <source>
        <dbReference type="ARBA" id="ARBA00005031"/>
    </source>
</evidence>
<feature type="binding site" evidence="10">
    <location>
        <position position="285"/>
    </location>
    <ligand>
        <name>Mg(2+)</name>
        <dbReference type="ChEBI" id="CHEBI:18420"/>
    </ligand>
</feature>
<dbReference type="InterPro" id="IPR029017">
    <property type="entry name" value="Enolase-like_N"/>
</dbReference>
<gene>
    <name evidence="10 13" type="primary">eno</name>
    <name evidence="13" type="ORF">GCM10007853_15250</name>
</gene>
<dbReference type="InterPro" id="IPR000941">
    <property type="entry name" value="Enolase"/>
</dbReference>
<evidence type="ECO:0000256" key="2">
    <source>
        <dbReference type="ARBA" id="ARBA00009604"/>
    </source>
</evidence>
<dbReference type="Proteomes" id="UP001161391">
    <property type="component" value="Unassembled WGS sequence"/>
</dbReference>
<dbReference type="SUPFAM" id="SSF51604">
    <property type="entry name" value="Enolase C-terminal domain-like"/>
    <property type="match status" value="1"/>
</dbReference>
<keyword evidence="7 10" id="KW-0324">Glycolysis</keyword>
<evidence type="ECO:0000256" key="3">
    <source>
        <dbReference type="ARBA" id="ARBA00012058"/>
    </source>
</evidence>
<dbReference type="InterPro" id="IPR020811">
    <property type="entry name" value="Enolase_N"/>
</dbReference>
<evidence type="ECO:0000256" key="8">
    <source>
        <dbReference type="ARBA" id="ARBA00023239"/>
    </source>
</evidence>
<dbReference type="NCBIfam" id="TIGR01060">
    <property type="entry name" value="eno"/>
    <property type="match status" value="1"/>
</dbReference>
<dbReference type="PRINTS" id="PR00148">
    <property type="entry name" value="ENOLASE"/>
</dbReference>
<comment type="cofactor">
    <cofactor evidence="10">
        <name>Mg(2+)</name>
        <dbReference type="ChEBI" id="CHEBI:18420"/>
    </cofactor>
    <text evidence="10">Binds a second Mg(2+) ion via substrate during catalysis.</text>
</comment>
<evidence type="ECO:0000256" key="9">
    <source>
        <dbReference type="ARBA" id="ARBA00045763"/>
    </source>
</evidence>
<reference evidence="13" key="2">
    <citation type="submission" date="2023-01" db="EMBL/GenBank/DDBJ databases">
        <title>Draft genome sequence of Algimonas ampicilliniresistens strain NBRC 108219.</title>
        <authorList>
            <person name="Sun Q."/>
            <person name="Mori K."/>
        </authorList>
    </citation>
    <scope>NUCLEOTIDE SEQUENCE</scope>
    <source>
        <strain evidence="13">NBRC 108219</strain>
    </source>
</reference>
<comment type="catalytic activity">
    <reaction evidence="10">
        <text>(2R)-2-phosphoglycerate = phosphoenolpyruvate + H2O</text>
        <dbReference type="Rhea" id="RHEA:10164"/>
        <dbReference type="ChEBI" id="CHEBI:15377"/>
        <dbReference type="ChEBI" id="CHEBI:58289"/>
        <dbReference type="ChEBI" id="CHEBI:58702"/>
        <dbReference type="EC" id="4.2.1.11"/>
    </reaction>
</comment>
<dbReference type="SUPFAM" id="SSF54826">
    <property type="entry name" value="Enolase N-terminal domain-like"/>
    <property type="match status" value="1"/>
</dbReference>
<dbReference type="SFLD" id="SFLDS00001">
    <property type="entry name" value="Enolase"/>
    <property type="match status" value="1"/>
</dbReference>
<evidence type="ECO:0000259" key="12">
    <source>
        <dbReference type="SMART" id="SM01193"/>
    </source>
</evidence>
<keyword evidence="5 10" id="KW-0964">Secreted</keyword>
<comment type="pathway">
    <text evidence="1 10">Carbohydrate degradation; glycolysis; pyruvate from D-glyceraldehyde 3-phosphate: step 4/5.</text>
</comment>
<comment type="caution">
    <text evidence="13">The sequence shown here is derived from an EMBL/GenBank/DDBJ whole genome shotgun (WGS) entry which is preliminary data.</text>
</comment>
<feature type="binding site" evidence="10">
    <location>
        <position position="388"/>
    </location>
    <ligand>
        <name>(2R)-2-phosphoglycerate</name>
        <dbReference type="ChEBI" id="CHEBI:58289"/>
    </ligand>
</feature>
<feature type="binding site" evidence="10">
    <location>
        <position position="367"/>
    </location>
    <ligand>
        <name>(2R)-2-phosphoglycerate</name>
        <dbReference type="ChEBI" id="CHEBI:58289"/>
    </ligand>
</feature>
<evidence type="ECO:0000256" key="7">
    <source>
        <dbReference type="ARBA" id="ARBA00023152"/>
    </source>
</evidence>
<dbReference type="Gene3D" id="3.20.20.120">
    <property type="entry name" value="Enolase-like C-terminal domain"/>
    <property type="match status" value="1"/>
</dbReference>
<evidence type="ECO:0000256" key="5">
    <source>
        <dbReference type="ARBA" id="ARBA00022525"/>
    </source>
</evidence>
<keyword evidence="8 10" id="KW-0456">Lyase</keyword>
<evidence type="ECO:0000256" key="6">
    <source>
        <dbReference type="ARBA" id="ARBA00022842"/>
    </source>
</evidence>
<dbReference type="SMART" id="SM01192">
    <property type="entry name" value="Enolase_C"/>
    <property type="match status" value="1"/>
</dbReference>
<comment type="function">
    <text evidence="9 10">Catalyzes the reversible conversion of 2-phosphoglycerate (2-PG) into phosphoenolpyruvate (PEP). It is essential for the degradation of carbohydrates via glycolysis.</text>
</comment>
<protein>
    <recommendedName>
        <fullName evidence="4 10">Enolase</fullName>
        <ecNumber evidence="3 10">4.2.1.11</ecNumber>
    </recommendedName>
    <alternativeName>
        <fullName evidence="10">2-phospho-D-glycerate hydro-lyase</fullName>
    </alternativeName>
    <alternativeName>
        <fullName evidence="10">2-phosphoglycerate dehydratase</fullName>
    </alternativeName>
</protein>
<reference evidence="13" key="1">
    <citation type="journal article" date="2014" name="Int. J. Syst. Evol. Microbiol.">
        <title>Complete genome of a new Firmicutes species belonging to the dominant human colonic microbiota ('Ruminococcus bicirculans') reveals two chromosomes and a selective capacity to utilize plant glucans.</title>
        <authorList>
            <consortium name="NISC Comparative Sequencing Program"/>
            <person name="Wegmann U."/>
            <person name="Louis P."/>
            <person name="Goesmann A."/>
            <person name="Henrissat B."/>
            <person name="Duncan S.H."/>
            <person name="Flint H.J."/>
        </authorList>
    </citation>
    <scope>NUCLEOTIDE SEQUENCE</scope>
    <source>
        <strain evidence="13">NBRC 108219</strain>
    </source>
</reference>
<evidence type="ECO:0000259" key="11">
    <source>
        <dbReference type="SMART" id="SM01192"/>
    </source>
</evidence>
<evidence type="ECO:0000313" key="14">
    <source>
        <dbReference type="Proteomes" id="UP001161391"/>
    </source>
</evidence>
<dbReference type="EC" id="4.2.1.11" evidence="3 10"/>